<sequence>MNFKKLIAGSTLALSLLGAYDVAKEMTQPNTMEAQAATWNQNIQNKIDRLFSTPRISLNKSGIYAFGAYPINDLISGKRCDVVIGGWNGQKYNSLTQYGMKVTSAYGSDWANEGYIVGTKNNKPIVLRGEIEVTGSILNGYQGMIFLNVDSYYTKKVQKIVSDNNKPKEPKSTNCDQLLSAKGKATLYGNKFITKKKGTSKDSEVFRAKSYFTYKGKKYYSAYQTDSKGNSVWRGYVEEKKVNKLNSQKDYKTCVVKGKNYGIYNNLYFTKKVSTGSKYYNKTVIAKYKYRLSNGKTYYSIYQKDKFLGYIDIKALKAK</sequence>
<dbReference type="GO" id="GO:0031218">
    <property type="term" value="F:arabinogalactan endo-1,4-beta-galactosidase activity"/>
    <property type="evidence" value="ECO:0007669"/>
    <property type="project" value="UniProtKB-EC"/>
</dbReference>
<proteinExistence type="predicted"/>
<organism evidence="3 4">
    <name type="scientific">Catellicoccus marimammalium M35/04/3</name>
    <dbReference type="NCBI Taxonomy" id="1234409"/>
    <lineage>
        <taxon>Bacteria</taxon>
        <taxon>Bacillati</taxon>
        <taxon>Bacillota</taxon>
        <taxon>Bacilli</taxon>
        <taxon>Lactobacillales</taxon>
        <taxon>Enterococcaceae</taxon>
        <taxon>Catellicoccus</taxon>
    </lineage>
</organism>
<dbReference type="OrthoDB" id="2310618at2"/>
<evidence type="ECO:0000313" key="3">
    <source>
        <dbReference type="EMBL" id="EKU27102.1"/>
    </source>
</evidence>
<name>K8ZAS4_9ENTE</name>
<dbReference type="AlphaFoldDB" id="K8ZAS4"/>
<dbReference type="PROSITE" id="PS51780">
    <property type="entry name" value="GW"/>
    <property type="match status" value="1"/>
</dbReference>
<dbReference type="Proteomes" id="UP000016057">
    <property type="component" value="Unassembled WGS sequence"/>
</dbReference>
<gene>
    <name evidence="3" type="ORF">C683_1098</name>
</gene>
<dbReference type="EC" id="3.2.1.89" evidence="3"/>
<dbReference type="SUPFAM" id="SSF82057">
    <property type="entry name" value="Prokaryotic SH3-related domain"/>
    <property type="match status" value="1"/>
</dbReference>
<dbReference type="InterPro" id="IPR038200">
    <property type="entry name" value="GW_dom_sf"/>
</dbReference>
<reference evidence="3 4" key="1">
    <citation type="journal article" date="2013" name="Genome Announc.">
        <title>Draft Genome Sequence of Catellicoccus marimammalium, a Novel Species Commonly Found in Gull Feces.</title>
        <authorList>
            <person name="Weigand M.R."/>
            <person name="Ryu H."/>
            <person name="Bozcek L."/>
            <person name="Konstantinidis K.T."/>
            <person name="Santo Domingo J.W."/>
        </authorList>
    </citation>
    <scope>NUCLEOTIDE SEQUENCE [LARGE SCALE GENOMIC DNA]</scope>
    <source>
        <strain evidence="3 4">M35/04/3</strain>
    </source>
</reference>
<evidence type="ECO:0000313" key="4">
    <source>
        <dbReference type="Proteomes" id="UP000016057"/>
    </source>
</evidence>
<keyword evidence="3" id="KW-0326">Glycosidase</keyword>
<dbReference type="Pfam" id="PF13457">
    <property type="entry name" value="GW"/>
    <property type="match status" value="1"/>
</dbReference>
<keyword evidence="3" id="KW-0378">Hydrolase</keyword>
<accession>K8ZAS4</accession>
<dbReference type="RefSeq" id="WP_009491801.1">
    <property type="nucleotide sequence ID" value="NZ_AMYT01000021.1"/>
</dbReference>
<keyword evidence="1" id="KW-0732">Signal</keyword>
<keyword evidence="4" id="KW-1185">Reference proteome</keyword>
<evidence type="ECO:0000256" key="1">
    <source>
        <dbReference type="ARBA" id="ARBA00022729"/>
    </source>
</evidence>
<dbReference type="STRING" id="1234409.C683_1098"/>
<comment type="caution">
    <text evidence="3">The sequence shown here is derived from an EMBL/GenBank/DDBJ whole genome shotgun (WGS) entry which is preliminary data.</text>
</comment>
<dbReference type="Gene3D" id="2.30.30.170">
    <property type="match status" value="1"/>
</dbReference>
<evidence type="ECO:0000259" key="2">
    <source>
        <dbReference type="PROSITE" id="PS51780"/>
    </source>
</evidence>
<dbReference type="InterPro" id="IPR025987">
    <property type="entry name" value="GW_dom"/>
</dbReference>
<protein>
    <submittedName>
        <fullName evidence="3">Glycosyl hydrolase 53</fullName>
        <ecNumber evidence="3">3.2.1.89</ecNumber>
    </submittedName>
</protein>
<feature type="domain" description="GW" evidence="2">
    <location>
        <begin position="238"/>
        <end position="319"/>
    </location>
</feature>
<dbReference type="EMBL" id="AMYT01000021">
    <property type="protein sequence ID" value="EKU27102.1"/>
    <property type="molecule type" value="Genomic_DNA"/>
</dbReference>